<feature type="compositionally biased region" description="Basic residues" evidence="12">
    <location>
        <begin position="69"/>
        <end position="83"/>
    </location>
</feature>
<comment type="caution">
    <text evidence="15">The sequence shown here is derived from an EMBL/GenBank/DDBJ whole genome shotgun (WGS) entry which is preliminary data.</text>
</comment>
<evidence type="ECO:0000256" key="5">
    <source>
        <dbReference type="ARBA" id="ARBA00022729"/>
    </source>
</evidence>
<accession>A0AAD7SQB4</accession>
<evidence type="ECO:0000256" key="6">
    <source>
        <dbReference type="ARBA" id="ARBA00022889"/>
    </source>
</evidence>
<keyword evidence="9 13" id="KW-0472">Membrane</keyword>
<keyword evidence="6" id="KW-0130">Cell adhesion</keyword>
<evidence type="ECO:0000256" key="4">
    <source>
        <dbReference type="ARBA" id="ARBA00022692"/>
    </source>
</evidence>
<keyword evidence="4 13" id="KW-0812">Transmembrane</keyword>
<keyword evidence="7" id="KW-0965">Cell junction</keyword>
<keyword evidence="3" id="KW-1003">Cell membrane</keyword>
<evidence type="ECO:0000313" key="15">
    <source>
        <dbReference type="EMBL" id="KAJ8405816.1"/>
    </source>
</evidence>
<dbReference type="GO" id="GO:0007155">
    <property type="term" value="P:cell adhesion"/>
    <property type="evidence" value="ECO:0007669"/>
    <property type="project" value="UniProtKB-KW"/>
</dbReference>
<evidence type="ECO:0000256" key="3">
    <source>
        <dbReference type="ARBA" id="ARBA00022475"/>
    </source>
</evidence>
<protein>
    <recommendedName>
        <fullName evidence="11">CD99 antigen-like protein 2</fullName>
    </recommendedName>
</protein>
<proteinExistence type="inferred from homology"/>
<evidence type="ECO:0000256" key="12">
    <source>
        <dbReference type="SAM" id="MobiDB-lite"/>
    </source>
</evidence>
<comment type="subcellular location">
    <subcellularLocation>
        <location evidence="1">Cell junction</location>
    </subcellularLocation>
    <subcellularLocation>
        <location evidence="10">Cell membrane</location>
        <topology evidence="10">Single-pass type I membrane protein</topology>
        <orientation evidence="10">Extracellular side</orientation>
    </subcellularLocation>
</comment>
<comment type="similarity">
    <text evidence="2">Belongs to the CD99 family.</text>
</comment>
<evidence type="ECO:0000256" key="2">
    <source>
        <dbReference type="ARBA" id="ARBA00008763"/>
    </source>
</evidence>
<feature type="transmembrane region" description="Helical" evidence="13">
    <location>
        <begin position="176"/>
        <end position="197"/>
    </location>
</feature>
<evidence type="ECO:0000256" key="9">
    <source>
        <dbReference type="ARBA" id="ARBA00023136"/>
    </source>
</evidence>
<reference evidence="15" key="1">
    <citation type="journal article" date="2023" name="Science">
        <title>Genome structures resolve the early diversification of teleost fishes.</title>
        <authorList>
            <person name="Parey E."/>
            <person name="Louis A."/>
            <person name="Montfort J."/>
            <person name="Bouchez O."/>
            <person name="Roques C."/>
            <person name="Iampietro C."/>
            <person name="Lluch J."/>
            <person name="Castinel A."/>
            <person name="Donnadieu C."/>
            <person name="Desvignes T."/>
            <person name="Floi Bucao C."/>
            <person name="Jouanno E."/>
            <person name="Wen M."/>
            <person name="Mejri S."/>
            <person name="Dirks R."/>
            <person name="Jansen H."/>
            <person name="Henkel C."/>
            <person name="Chen W.J."/>
            <person name="Zahm M."/>
            <person name="Cabau C."/>
            <person name="Klopp C."/>
            <person name="Thompson A.W."/>
            <person name="Robinson-Rechavi M."/>
            <person name="Braasch I."/>
            <person name="Lecointre G."/>
            <person name="Bobe J."/>
            <person name="Postlethwait J.H."/>
            <person name="Berthelot C."/>
            <person name="Roest Crollius H."/>
            <person name="Guiguen Y."/>
        </authorList>
    </citation>
    <scope>NUCLEOTIDE SEQUENCE</scope>
    <source>
        <strain evidence="15">NC1722</strain>
    </source>
</reference>
<dbReference type="EMBL" id="JAINUG010000046">
    <property type="protein sequence ID" value="KAJ8405816.1"/>
    <property type="molecule type" value="Genomic_DNA"/>
</dbReference>
<evidence type="ECO:0000313" key="16">
    <source>
        <dbReference type="Proteomes" id="UP001221898"/>
    </source>
</evidence>
<dbReference type="GO" id="GO:0005886">
    <property type="term" value="C:plasma membrane"/>
    <property type="evidence" value="ECO:0007669"/>
    <property type="project" value="UniProtKB-SubCell"/>
</dbReference>
<dbReference type="InterPro" id="IPR022078">
    <property type="entry name" value="CD99L2"/>
</dbReference>
<feature type="chain" id="PRO_5042011769" description="CD99 antigen-like protein 2" evidence="14">
    <location>
        <begin position="22"/>
        <end position="244"/>
    </location>
</feature>
<feature type="region of interest" description="Disordered" evidence="12">
    <location>
        <begin position="34"/>
        <end position="163"/>
    </location>
</feature>
<dbReference type="PANTHER" id="PTHR15076:SF12">
    <property type="entry name" value="CD99 ANTIGEN-LIKE PROTEIN 2"/>
    <property type="match status" value="1"/>
</dbReference>
<dbReference type="AlphaFoldDB" id="A0AAD7SQB4"/>
<feature type="compositionally biased region" description="Basic and acidic residues" evidence="12">
    <location>
        <begin position="96"/>
        <end position="116"/>
    </location>
</feature>
<keyword evidence="5 14" id="KW-0732">Signal</keyword>
<dbReference type="Pfam" id="PF12301">
    <property type="entry name" value="CD99L2"/>
    <property type="match status" value="1"/>
</dbReference>
<evidence type="ECO:0000256" key="1">
    <source>
        <dbReference type="ARBA" id="ARBA00004282"/>
    </source>
</evidence>
<dbReference type="Proteomes" id="UP001221898">
    <property type="component" value="Unassembled WGS sequence"/>
</dbReference>
<dbReference type="GO" id="GO:0070161">
    <property type="term" value="C:anchoring junction"/>
    <property type="evidence" value="ECO:0007669"/>
    <property type="project" value="UniProtKB-SubCell"/>
</dbReference>
<evidence type="ECO:0000256" key="7">
    <source>
        <dbReference type="ARBA" id="ARBA00022949"/>
    </source>
</evidence>
<keyword evidence="8 13" id="KW-1133">Transmembrane helix</keyword>
<dbReference type="PANTHER" id="PTHR15076">
    <property type="entry name" value="CD99/MIC2 PROTEIN RELATED"/>
    <property type="match status" value="1"/>
</dbReference>
<feature type="signal peptide" evidence="14">
    <location>
        <begin position="1"/>
        <end position="21"/>
    </location>
</feature>
<sequence>MAKRPTWSILVISLLAVKVLSQDFDLFDALDDVPTKAPAAKPKPAPAGPGGGKDLLDYFDFGPNPTTRSPRRPSTKAPVRPKPKPAADDFDLSDALDPKNDIPGGKDKGGRGDGDRVQGSPDNTAGVSGGEFSDGDLLDISKDGGYTPDKGKGGRGGADVPADNADYDTTAEAGTIAGIASAVVMALVGAVSSYISYQKKKLCFSVQQTMNSEYVKTENPESVIFQEPQVQQTMIHPPSHEDTP</sequence>
<evidence type="ECO:0000256" key="11">
    <source>
        <dbReference type="ARBA" id="ARBA00040427"/>
    </source>
</evidence>
<organism evidence="15 16">
    <name type="scientific">Aldrovandia affinis</name>
    <dbReference type="NCBI Taxonomy" id="143900"/>
    <lineage>
        <taxon>Eukaryota</taxon>
        <taxon>Metazoa</taxon>
        <taxon>Chordata</taxon>
        <taxon>Craniata</taxon>
        <taxon>Vertebrata</taxon>
        <taxon>Euteleostomi</taxon>
        <taxon>Actinopterygii</taxon>
        <taxon>Neopterygii</taxon>
        <taxon>Teleostei</taxon>
        <taxon>Notacanthiformes</taxon>
        <taxon>Halosauridae</taxon>
        <taxon>Aldrovandia</taxon>
    </lineage>
</organism>
<name>A0AAD7SQB4_9TELE</name>
<keyword evidence="16" id="KW-1185">Reference proteome</keyword>
<evidence type="ECO:0000256" key="10">
    <source>
        <dbReference type="ARBA" id="ARBA00037814"/>
    </source>
</evidence>
<evidence type="ECO:0000256" key="13">
    <source>
        <dbReference type="SAM" id="Phobius"/>
    </source>
</evidence>
<gene>
    <name evidence="15" type="ORF">AAFF_G00312530</name>
</gene>
<evidence type="ECO:0000256" key="8">
    <source>
        <dbReference type="ARBA" id="ARBA00022989"/>
    </source>
</evidence>
<evidence type="ECO:0000256" key="14">
    <source>
        <dbReference type="SAM" id="SignalP"/>
    </source>
</evidence>